<evidence type="ECO:0000313" key="1">
    <source>
        <dbReference type="EMBL" id="PRR81780.1"/>
    </source>
</evidence>
<gene>
    <name evidence="1" type="ORF">CLVI_22690</name>
</gene>
<dbReference type="EMBL" id="PVXQ01000024">
    <property type="protein sequence ID" value="PRR81780.1"/>
    <property type="molecule type" value="Genomic_DNA"/>
</dbReference>
<organism evidence="1 2">
    <name type="scientific">Clostridium vincentii</name>
    <dbReference type="NCBI Taxonomy" id="52704"/>
    <lineage>
        <taxon>Bacteria</taxon>
        <taxon>Bacillati</taxon>
        <taxon>Bacillota</taxon>
        <taxon>Clostridia</taxon>
        <taxon>Eubacteriales</taxon>
        <taxon>Clostridiaceae</taxon>
        <taxon>Clostridium</taxon>
    </lineage>
</organism>
<protein>
    <submittedName>
        <fullName evidence="1">Uncharacterized protein</fullName>
    </submittedName>
</protein>
<name>A0A2T0BD01_9CLOT</name>
<reference evidence="1 2" key="1">
    <citation type="submission" date="2018-03" db="EMBL/GenBank/DDBJ databases">
        <title>Genome sequence of Clostridium vincentii DSM 10228.</title>
        <authorList>
            <person name="Poehlein A."/>
            <person name="Daniel R."/>
        </authorList>
    </citation>
    <scope>NUCLEOTIDE SEQUENCE [LARGE SCALE GENOMIC DNA]</scope>
    <source>
        <strain evidence="1 2">DSM 10228</strain>
    </source>
</reference>
<accession>A0A2T0BD01</accession>
<comment type="caution">
    <text evidence="1">The sequence shown here is derived from an EMBL/GenBank/DDBJ whole genome shotgun (WGS) entry which is preliminary data.</text>
</comment>
<dbReference type="Proteomes" id="UP000239471">
    <property type="component" value="Unassembled WGS sequence"/>
</dbReference>
<evidence type="ECO:0000313" key="2">
    <source>
        <dbReference type="Proteomes" id="UP000239471"/>
    </source>
</evidence>
<keyword evidence="2" id="KW-1185">Reference proteome</keyword>
<dbReference type="AlphaFoldDB" id="A0A2T0BD01"/>
<sequence length="61" mass="6726">MTDERRRRPTKGDEEQAQGKPLTIALTGVLSNGIYYSVIDETKDLIPANVLIGLAKVIRSI</sequence>
<proteinExistence type="predicted"/>